<reference evidence="12" key="1">
    <citation type="submission" date="2015-07" db="EMBL/GenBank/DDBJ databases">
        <title>Discovery of a poly(ethylene terephthalate assimilation.</title>
        <authorList>
            <person name="Yoshida S."/>
            <person name="Hiraga K."/>
            <person name="Takehana T."/>
            <person name="Taniguchi I."/>
            <person name="Yamaji H."/>
            <person name="Maeda Y."/>
            <person name="Toyohara K."/>
            <person name="Miyamoto K."/>
            <person name="Kimura Y."/>
            <person name="Oda K."/>
        </authorList>
    </citation>
    <scope>NUCLEOTIDE SEQUENCE [LARGE SCALE GENOMIC DNA]</scope>
    <source>
        <strain evidence="12">NBRC 110686 / TISTR 2288 / 201-F6</strain>
    </source>
</reference>
<dbReference type="GO" id="GO:0005524">
    <property type="term" value="F:ATP binding"/>
    <property type="evidence" value="ECO:0007669"/>
    <property type="project" value="UniProtKB-KW"/>
</dbReference>
<evidence type="ECO:0000256" key="2">
    <source>
        <dbReference type="ARBA" id="ARBA00022679"/>
    </source>
</evidence>
<feature type="domain" description="Carbohydrate kinase FGGY N-terminal" evidence="9">
    <location>
        <begin position="10"/>
        <end position="236"/>
    </location>
</feature>
<dbReference type="InterPro" id="IPR000577">
    <property type="entry name" value="Carb_kinase_FGGY"/>
</dbReference>
<feature type="region of interest" description="Disordered" evidence="8">
    <location>
        <begin position="438"/>
        <end position="466"/>
    </location>
</feature>
<feature type="domain" description="Carbohydrate kinase FGGY C-terminal" evidence="10">
    <location>
        <begin position="247"/>
        <end position="434"/>
    </location>
</feature>
<dbReference type="AlphaFoldDB" id="A0A0K8P894"/>
<dbReference type="InterPro" id="IPR018483">
    <property type="entry name" value="Carb_kinase_FGGY_CS"/>
</dbReference>
<evidence type="ECO:0000313" key="11">
    <source>
        <dbReference type="EMBL" id="GAP38857.1"/>
    </source>
</evidence>
<evidence type="ECO:0000256" key="4">
    <source>
        <dbReference type="ARBA" id="ARBA00022777"/>
    </source>
</evidence>
<proteinExistence type="inferred from homology"/>
<evidence type="ECO:0000259" key="10">
    <source>
        <dbReference type="Pfam" id="PF02782"/>
    </source>
</evidence>
<keyword evidence="5" id="KW-0067">ATP-binding</keyword>
<comment type="similarity">
    <text evidence="1 7">Belongs to the FGGY kinase family.</text>
</comment>
<feature type="compositionally biased region" description="Basic and acidic residues" evidence="8">
    <location>
        <begin position="454"/>
        <end position="463"/>
    </location>
</feature>
<evidence type="ECO:0000313" key="12">
    <source>
        <dbReference type="Proteomes" id="UP000037660"/>
    </source>
</evidence>
<comment type="caution">
    <text evidence="11">The sequence shown here is derived from an EMBL/GenBank/DDBJ whole genome shotgun (WGS) entry which is preliminary data.</text>
</comment>
<evidence type="ECO:0000256" key="8">
    <source>
        <dbReference type="SAM" id="MobiDB-lite"/>
    </source>
</evidence>
<dbReference type="GO" id="GO:0004370">
    <property type="term" value="F:glycerol kinase activity"/>
    <property type="evidence" value="ECO:0007669"/>
    <property type="project" value="TreeGrafter"/>
</dbReference>
<keyword evidence="3" id="KW-0547">Nucleotide-binding</keyword>
<dbReference type="GO" id="GO:0019563">
    <property type="term" value="P:glycerol catabolic process"/>
    <property type="evidence" value="ECO:0007669"/>
    <property type="project" value="TreeGrafter"/>
</dbReference>
<dbReference type="STRING" id="1547922.ISF6_5516"/>
<evidence type="ECO:0000256" key="1">
    <source>
        <dbReference type="ARBA" id="ARBA00009156"/>
    </source>
</evidence>
<evidence type="ECO:0000256" key="7">
    <source>
        <dbReference type="RuleBase" id="RU003733"/>
    </source>
</evidence>
<dbReference type="InterPro" id="IPR018485">
    <property type="entry name" value="FGGY_C"/>
</dbReference>
<keyword evidence="4 7" id="KW-0418">Kinase</keyword>
<evidence type="ECO:0000256" key="6">
    <source>
        <dbReference type="ARBA" id="ARBA00043149"/>
    </source>
</evidence>
<dbReference type="SUPFAM" id="SSF53067">
    <property type="entry name" value="Actin-like ATPase domain"/>
    <property type="match status" value="2"/>
</dbReference>
<organism evidence="11 12">
    <name type="scientific">Piscinibacter sakaiensis</name>
    <name type="common">Ideonella sakaiensis</name>
    <dbReference type="NCBI Taxonomy" id="1547922"/>
    <lineage>
        <taxon>Bacteria</taxon>
        <taxon>Pseudomonadati</taxon>
        <taxon>Pseudomonadota</taxon>
        <taxon>Betaproteobacteria</taxon>
        <taxon>Burkholderiales</taxon>
        <taxon>Sphaerotilaceae</taxon>
        <taxon>Piscinibacter</taxon>
    </lineage>
</organism>
<dbReference type="PANTHER" id="PTHR10196">
    <property type="entry name" value="SUGAR KINASE"/>
    <property type="match status" value="1"/>
</dbReference>
<evidence type="ECO:0000256" key="3">
    <source>
        <dbReference type="ARBA" id="ARBA00022741"/>
    </source>
</evidence>
<keyword evidence="12" id="KW-1185">Reference proteome</keyword>
<dbReference type="GO" id="GO:0005829">
    <property type="term" value="C:cytosol"/>
    <property type="evidence" value="ECO:0007669"/>
    <property type="project" value="TreeGrafter"/>
</dbReference>
<gene>
    <name evidence="11" type="ORF">ISF6_5516</name>
</gene>
<protein>
    <recommendedName>
        <fullName evidence="6">ATP:glycerol 3-phosphotransferase</fullName>
    </recommendedName>
</protein>
<evidence type="ECO:0000259" key="9">
    <source>
        <dbReference type="Pfam" id="PF00370"/>
    </source>
</evidence>
<name>A0A0K8P894_PISS1</name>
<reference evidence="11 12" key="2">
    <citation type="journal article" date="2016" name="Science">
        <title>A bacterium that degrades and assimilates poly(ethylene terephthalate).</title>
        <authorList>
            <person name="Yoshida S."/>
            <person name="Hiraga K."/>
            <person name="Takehana T."/>
            <person name="Taniguchi I."/>
            <person name="Yamaji H."/>
            <person name="Maeda Y."/>
            <person name="Toyohara K."/>
            <person name="Miyamoto K."/>
            <person name="Kimura Y."/>
            <person name="Oda K."/>
        </authorList>
    </citation>
    <scope>NUCLEOTIDE SEQUENCE [LARGE SCALE GENOMIC DNA]</scope>
    <source>
        <strain evidence="12">NBRC 110686 / TISTR 2288 / 201-F6</strain>
    </source>
</reference>
<dbReference type="PIRSF" id="PIRSF000538">
    <property type="entry name" value="GlpK"/>
    <property type="match status" value="1"/>
</dbReference>
<dbReference type="Pfam" id="PF02782">
    <property type="entry name" value="FGGY_C"/>
    <property type="match status" value="1"/>
</dbReference>
<dbReference type="InterPro" id="IPR043129">
    <property type="entry name" value="ATPase_NBD"/>
</dbReference>
<dbReference type="InterPro" id="IPR018484">
    <property type="entry name" value="FGGY_N"/>
</dbReference>
<dbReference type="PROSITE" id="PS00445">
    <property type="entry name" value="FGGY_KINASES_2"/>
    <property type="match status" value="1"/>
</dbReference>
<dbReference type="Pfam" id="PF00370">
    <property type="entry name" value="FGGY_N"/>
    <property type="match status" value="1"/>
</dbReference>
<dbReference type="Gene3D" id="3.30.420.40">
    <property type="match status" value="2"/>
</dbReference>
<dbReference type="Proteomes" id="UP000037660">
    <property type="component" value="Unassembled WGS sequence"/>
</dbReference>
<evidence type="ECO:0000256" key="5">
    <source>
        <dbReference type="ARBA" id="ARBA00022840"/>
    </source>
</evidence>
<dbReference type="PANTHER" id="PTHR10196:SF69">
    <property type="entry name" value="GLYCEROL KINASE"/>
    <property type="match status" value="1"/>
</dbReference>
<sequence length="489" mass="50086">MTSPPATDPVLVIDCGTTRLKLSLVAPDGTVLVRQASEVPVQRDAEGLAWDGAVLGRCVLDGAAALLAGRRVAGVAIANQRVSCLLWDAATGAPLGPVLGWSDRRTRGLDRALRAQGLRHTPGLTGSKLRWLLDQADPERRRSRAGGLRAGTLDSWLLWLLSGGRLHLSDHVNAAQTGLFDVRRLAWDEALAEALGVPPRILPQPVPNTGPYGPARALPGAPPLLAVIGDQQASLVGQGALAPGACKITFGTVGVVNAVLGDAPLAAHSRDAFGNIACSTPAGVLHGAESSMQSAGSAIEWLMRAGVLDEAAALDCLVDPCRRSGAVFVSALEGLGAPHWKPAARAAFLGLDASDGRAELCRAVLDGIACAAAEILDRLEAVVGRPLGEIGLDGGLSASRAFQDILAATTGRPLRRAGSTEATTRGAAALAFAALQGLPPDRALPPPPGAGRVQPRDGTRPADRAAWAHAVQQVLATAAAPAAPATPLP</sequence>
<dbReference type="RefSeq" id="WP_054022698.1">
    <property type="nucleotide sequence ID" value="NZ_BBYR01000096.1"/>
</dbReference>
<keyword evidence="2 7" id="KW-0808">Transferase</keyword>
<accession>A0A0K8P894</accession>
<dbReference type="PROSITE" id="PS00933">
    <property type="entry name" value="FGGY_KINASES_1"/>
    <property type="match status" value="1"/>
</dbReference>
<dbReference type="EMBL" id="BBYR01000096">
    <property type="protein sequence ID" value="GAP38857.1"/>
    <property type="molecule type" value="Genomic_DNA"/>
</dbReference>